<dbReference type="GO" id="GO:0098553">
    <property type="term" value="C:lumenal side of endoplasmic reticulum membrane"/>
    <property type="evidence" value="ECO:0007669"/>
    <property type="project" value="TreeGrafter"/>
</dbReference>
<feature type="transmembrane region" description="Helical" evidence="8">
    <location>
        <begin position="279"/>
        <end position="297"/>
    </location>
</feature>
<comment type="similarity">
    <text evidence="2">Belongs to the peptidase A22B family.</text>
</comment>
<protein>
    <recommendedName>
        <fullName evidence="11">Minor histocompatibility antigen H13</fullName>
    </recommendedName>
</protein>
<dbReference type="AlphaFoldDB" id="A0A2P6NJM2"/>
<name>A0A2P6NJM2_9EUKA</name>
<evidence type="ECO:0000313" key="10">
    <source>
        <dbReference type="Proteomes" id="UP000241769"/>
    </source>
</evidence>
<evidence type="ECO:0000256" key="5">
    <source>
        <dbReference type="ARBA" id="ARBA00022824"/>
    </source>
</evidence>
<dbReference type="Proteomes" id="UP000241769">
    <property type="component" value="Unassembled WGS sequence"/>
</dbReference>
<dbReference type="FunCoup" id="A0A2P6NJM2">
    <property type="interactions" value="654"/>
</dbReference>
<keyword evidence="6 8" id="KW-1133">Transmembrane helix</keyword>
<dbReference type="OrthoDB" id="29661at2759"/>
<dbReference type="EMBL" id="MDYQ01000069">
    <property type="protein sequence ID" value="PRP84158.1"/>
    <property type="molecule type" value="Genomic_DNA"/>
</dbReference>
<evidence type="ECO:0000256" key="2">
    <source>
        <dbReference type="ARBA" id="ARBA00006859"/>
    </source>
</evidence>
<sequence>MELDANLFIAYASIVTMACVPIYIGSYLSTHQKEIESMSTEDAMKFPLVGSAVLFGLYLAFKFFSKEYINLLLTGYFLFFGLLAVAGTLKHVVQLVIKDNAILIKKEFVPFWNKSKPINIELDRADLVSGTMATVVAIWYATTKHWVANNILGLSFSIQGISLLSLGSYKIGSILLGGLFFYDIFWVFGTDVMVTVAKSFDAPIKLLFPKNLFADVLQFSMLGLGDIVIPGVFIALLLRFDRSRGNKMPIYFTVTYIAYILGLLLTLFVMHHFRAAQPALLYLVPACVGSSFGLATVRNEIKQLLDYTEESPILVKEKEEEAKSEKKE</sequence>
<dbReference type="InterPro" id="IPR007369">
    <property type="entry name" value="Peptidase_A22B_SPP"/>
</dbReference>
<evidence type="ECO:0000256" key="4">
    <source>
        <dbReference type="ARBA" id="ARBA00022801"/>
    </source>
</evidence>
<keyword evidence="7 8" id="KW-0472">Membrane</keyword>
<evidence type="ECO:0000313" key="9">
    <source>
        <dbReference type="EMBL" id="PRP84158.1"/>
    </source>
</evidence>
<feature type="transmembrane region" description="Helical" evidence="8">
    <location>
        <begin position="216"/>
        <end position="238"/>
    </location>
</feature>
<dbReference type="GO" id="GO:0033619">
    <property type="term" value="P:membrane protein proteolysis"/>
    <property type="evidence" value="ECO:0007669"/>
    <property type="project" value="TreeGrafter"/>
</dbReference>
<keyword evidence="10" id="KW-1185">Reference proteome</keyword>
<evidence type="ECO:0000256" key="8">
    <source>
        <dbReference type="SAM" id="Phobius"/>
    </source>
</evidence>
<dbReference type="Pfam" id="PF04258">
    <property type="entry name" value="Peptidase_A22B"/>
    <property type="match status" value="1"/>
</dbReference>
<comment type="subcellular location">
    <subcellularLocation>
        <location evidence="1">Endoplasmic reticulum membrane</location>
        <topology evidence="1">Multi-pass membrane protein</topology>
    </subcellularLocation>
</comment>
<dbReference type="GO" id="GO:0042500">
    <property type="term" value="F:aspartic endopeptidase activity, intramembrane cleaving"/>
    <property type="evidence" value="ECO:0007669"/>
    <property type="project" value="InterPro"/>
</dbReference>
<evidence type="ECO:0000256" key="6">
    <source>
        <dbReference type="ARBA" id="ARBA00022989"/>
    </source>
</evidence>
<dbReference type="GO" id="GO:0098554">
    <property type="term" value="C:cytoplasmic side of endoplasmic reticulum membrane"/>
    <property type="evidence" value="ECO:0007669"/>
    <property type="project" value="TreeGrafter"/>
</dbReference>
<feature type="transmembrane region" description="Helical" evidence="8">
    <location>
        <begin position="147"/>
        <end position="167"/>
    </location>
</feature>
<keyword evidence="5" id="KW-0256">Endoplasmic reticulum</keyword>
<feature type="transmembrane region" description="Helical" evidence="8">
    <location>
        <begin position="250"/>
        <end position="273"/>
    </location>
</feature>
<keyword evidence="4" id="KW-0378">Hydrolase</keyword>
<reference evidence="9 10" key="1">
    <citation type="journal article" date="2018" name="Genome Biol. Evol.">
        <title>Multiple Roots of Fruiting Body Formation in Amoebozoa.</title>
        <authorList>
            <person name="Hillmann F."/>
            <person name="Forbes G."/>
            <person name="Novohradska S."/>
            <person name="Ferling I."/>
            <person name="Riege K."/>
            <person name="Groth M."/>
            <person name="Westermann M."/>
            <person name="Marz M."/>
            <person name="Spaller T."/>
            <person name="Winckler T."/>
            <person name="Schaap P."/>
            <person name="Glockner G."/>
        </authorList>
    </citation>
    <scope>NUCLEOTIDE SEQUENCE [LARGE SCALE GENOMIC DNA]</scope>
    <source>
        <strain evidence="9 10">Jena</strain>
    </source>
</reference>
<keyword evidence="3 8" id="KW-0812">Transmembrane</keyword>
<evidence type="ECO:0008006" key="11">
    <source>
        <dbReference type="Google" id="ProtNLM"/>
    </source>
</evidence>
<dbReference type="PANTHER" id="PTHR12174:SF23">
    <property type="entry name" value="MINOR HISTOCOMPATIBILITY ANTIGEN H13"/>
    <property type="match status" value="1"/>
</dbReference>
<evidence type="ECO:0000256" key="3">
    <source>
        <dbReference type="ARBA" id="ARBA00022692"/>
    </source>
</evidence>
<feature type="transmembrane region" description="Helical" evidence="8">
    <location>
        <begin position="6"/>
        <end position="25"/>
    </location>
</feature>
<dbReference type="GO" id="GO:0006465">
    <property type="term" value="P:signal peptide processing"/>
    <property type="evidence" value="ECO:0007669"/>
    <property type="project" value="TreeGrafter"/>
</dbReference>
<feature type="transmembrane region" description="Helical" evidence="8">
    <location>
        <begin position="46"/>
        <end position="64"/>
    </location>
</feature>
<dbReference type="InParanoid" id="A0A2P6NJM2"/>
<accession>A0A2P6NJM2</accession>
<organism evidence="9 10">
    <name type="scientific">Planoprotostelium fungivorum</name>
    <dbReference type="NCBI Taxonomy" id="1890364"/>
    <lineage>
        <taxon>Eukaryota</taxon>
        <taxon>Amoebozoa</taxon>
        <taxon>Evosea</taxon>
        <taxon>Variosea</taxon>
        <taxon>Cavosteliida</taxon>
        <taxon>Cavosteliaceae</taxon>
        <taxon>Planoprotostelium</taxon>
    </lineage>
</organism>
<proteinExistence type="inferred from homology"/>
<dbReference type="SMART" id="SM00730">
    <property type="entry name" value="PSN"/>
    <property type="match status" value="1"/>
</dbReference>
<evidence type="ECO:0000256" key="7">
    <source>
        <dbReference type="ARBA" id="ARBA00023136"/>
    </source>
</evidence>
<feature type="transmembrane region" description="Helical" evidence="8">
    <location>
        <begin position="76"/>
        <end position="97"/>
    </location>
</feature>
<comment type="caution">
    <text evidence="9">The sequence shown here is derived from an EMBL/GenBank/DDBJ whole genome shotgun (WGS) entry which is preliminary data.</text>
</comment>
<evidence type="ECO:0000256" key="1">
    <source>
        <dbReference type="ARBA" id="ARBA00004477"/>
    </source>
</evidence>
<dbReference type="InterPro" id="IPR006639">
    <property type="entry name" value="Preselin/SPP"/>
</dbReference>
<dbReference type="PANTHER" id="PTHR12174">
    <property type="entry name" value="SIGNAL PEPTIDE PEPTIDASE"/>
    <property type="match status" value="1"/>
</dbReference>
<gene>
    <name evidence="9" type="ORF">PROFUN_04149</name>
</gene>
<feature type="transmembrane region" description="Helical" evidence="8">
    <location>
        <begin position="174"/>
        <end position="196"/>
    </location>
</feature>